<keyword evidence="2" id="KW-1185">Reference proteome</keyword>
<dbReference type="Proteomes" id="UP001519460">
    <property type="component" value="Unassembled WGS sequence"/>
</dbReference>
<sequence>MCLNLVPDCLPQYWTTSVCGFVFKPDLNFIEKCLLDITLRASLAQVENAVIFSQKRGRLQRKHFAFCPPFPSKLCYSFGAVRRQPNLFCRPREQQWPPLSFLVLPRVLPAFPALLPSDPVASRDFYRACRPTREIPFLHHKRAKQIH</sequence>
<dbReference type="EMBL" id="JACVVK020000074">
    <property type="protein sequence ID" value="KAK7495581.1"/>
    <property type="molecule type" value="Genomic_DNA"/>
</dbReference>
<comment type="caution">
    <text evidence="1">The sequence shown here is derived from an EMBL/GenBank/DDBJ whole genome shotgun (WGS) entry which is preliminary data.</text>
</comment>
<evidence type="ECO:0000313" key="1">
    <source>
        <dbReference type="EMBL" id="KAK7495581.1"/>
    </source>
</evidence>
<organism evidence="1 2">
    <name type="scientific">Batillaria attramentaria</name>
    <dbReference type="NCBI Taxonomy" id="370345"/>
    <lineage>
        <taxon>Eukaryota</taxon>
        <taxon>Metazoa</taxon>
        <taxon>Spiralia</taxon>
        <taxon>Lophotrochozoa</taxon>
        <taxon>Mollusca</taxon>
        <taxon>Gastropoda</taxon>
        <taxon>Caenogastropoda</taxon>
        <taxon>Sorbeoconcha</taxon>
        <taxon>Cerithioidea</taxon>
        <taxon>Batillariidae</taxon>
        <taxon>Batillaria</taxon>
    </lineage>
</organism>
<proteinExistence type="predicted"/>
<dbReference type="AlphaFoldDB" id="A0ABD0L7S0"/>
<accession>A0ABD0L7S0</accession>
<evidence type="ECO:0000313" key="2">
    <source>
        <dbReference type="Proteomes" id="UP001519460"/>
    </source>
</evidence>
<protein>
    <submittedName>
        <fullName evidence="1">Uncharacterized protein</fullName>
    </submittedName>
</protein>
<reference evidence="1 2" key="1">
    <citation type="journal article" date="2023" name="Sci. Data">
        <title>Genome assembly of the Korean intertidal mud-creeper Batillaria attramentaria.</title>
        <authorList>
            <person name="Patra A.K."/>
            <person name="Ho P.T."/>
            <person name="Jun S."/>
            <person name="Lee S.J."/>
            <person name="Kim Y."/>
            <person name="Won Y.J."/>
        </authorList>
    </citation>
    <scope>NUCLEOTIDE SEQUENCE [LARGE SCALE GENOMIC DNA]</scope>
    <source>
        <strain evidence="1">Wonlab-2016</strain>
    </source>
</reference>
<gene>
    <name evidence="1" type="ORF">BaRGS_00013279</name>
</gene>
<name>A0ABD0L7S0_9CAEN</name>